<feature type="coiled-coil region" evidence="1">
    <location>
        <begin position="43"/>
        <end position="74"/>
    </location>
</feature>
<keyword evidence="2" id="KW-0732">Signal</keyword>
<evidence type="ECO:0000313" key="3">
    <source>
        <dbReference type="EMBL" id="MBE6833361.1"/>
    </source>
</evidence>
<gene>
    <name evidence="3" type="ORF">E7512_07255</name>
</gene>
<feature type="signal peptide" evidence="2">
    <location>
        <begin position="1"/>
        <end position="27"/>
    </location>
</feature>
<dbReference type="Proteomes" id="UP000754750">
    <property type="component" value="Unassembled WGS sequence"/>
</dbReference>
<dbReference type="RefSeq" id="WP_326840320.1">
    <property type="nucleotide sequence ID" value="NZ_SVNY01000003.1"/>
</dbReference>
<evidence type="ECO:0000313" key="4">
    <source>
        <dbReference type="Proteomes" id="UP000754750"/>
    </source>
</evidence>
<dbReference type="AlphaFoldDB" id="A0A928KWD2"/>
<organism evidence="3 4">
    <name type="scientific">Faecalispora sporosphaeroides</name>
    <dbReference type="NCBI Taxonomy" id="1549"/>
    <lineage>
        <taxon>Bacteria</taxon>
        <taxon>Bacillati</taxon>
        <taxon>Bacillota</taxon>
        <taxon>Clostridia</taxon>
        <taxon>Eubacteriales</taxon>
        <taxon>Oscillospiraceae</taxon>
        <taxon>Faecalispora</taxon>
    </lineage>
</organism>
<name>A0A928KWD2_9FIRM</name>
<dbReference type="EMBL" id="SVNY01000003">
    <property type="protein sequence ID" value="MBE6833361.1"/>
    <property type="molecule type" value="Genomic_DNA"/>
</dbReference>
<sequence length="92" mass="9998">MKRIVKRVVCLGLALCSSLFLSVPAFATTAKTKPDKPVLFTITVNSEEEKENVIAELEAHNKKAQELWEKAVKESNLNTQTSAVLPSSAIAA</sequence>
<feature type="chain" id="PRO_5037439696" evidence="2">
    <location>
        <begin position="28"/>
        <end position="92"/>
    </location>
</feature>
<comment type="caution">
    <text evidence="3">The sequence shown here is derived from an EMBL/GenBank/DDBJ whole genome shotgun (WGS) entry which is preliminary data.</text>
</comment>
<protein>
    <submittedName>
        <fullName evidence="3">Uncharacterized protein</fullName>
    </submittedName>
</protein>
<proteinExistence type="predicted"/>
<accession>A0A928KWD2</accession>
<evidence type="ECO:0000256" key="2">
    <source>
        <dbReference type="SAM" id="SignalP"/>
    </source>
</evidence>
<keyword evidence="1" id="KW-0175">Coiled coil</keyword>
<reference evidence="3" key="1">
    <citation type="submission" date="2019-04" db="EMBL/GenBank/DDBJ databases">
        <title>Evolution of Biomass-Degrading Anaerobic Consortia Revealed by Metagenomics.</title>
        <authorList>
            <person name="Peng X."/>
        </authorList>
    </citation>
    <scope>NUCLEOTIDE SEQUENCE</scope>
    <source>
        <strain evidence="3">SIG551</strain>
    </source>
</reference>
<evidence type="ECO:0000256" key="1">
    <source>
        <dbReference type="SAM" id="Coils"/>
    </source>
</evidence>